<dbReference type="SFLD" id="SFLDG00358">
    <property type="entry name" value="Main_(cytGST)"/>
    <property type="match status" value="1"/>
</dbReference>
<feature type="domain" description="GST C-terminal" evidence="2">
    <location>
        <begin position="88"/>
        <end position="220"/>
    </location>
</feature>
<sequence>MTVTLFYSPICPPARSVLLVAKALGLKLQLQEVDLLSNNYRRCKFKQEHPEKTIPTLRDGNHLIWDSHAISEYLINQYGRKSDLRPQNIIQKAHVDRWLHFDTEYLVPLTCDVLIPILFHRKYVIANSLKSSVKKIYGYLNTELSESTWLTGASPTIADLCCITSLSTLDLIVPVKQKTKLFSYIKQFRNLPYYQIGNQDGLNQVAEVLMDKIILNKYIL</sequence>
<dbReference type="Pfam" id="PF13417">
    <property type="entry name" value="GST_N_3"/>
    <property type="match status" value="1"/>
</dbReference>
<gene>
    <name evidence="3" type="ORF">HHI36_019318</name>
</gene>
<protein>
    <recommendedName>
        <fullName evidence="5">Glutathione S-transferase</fullName>
    </recommendedName>
</protein>
<organism evidence="3 4">
    <name type="scientific">Cryptolaemus montrouzieri</name>
    <dbReference type="NCBI Taxonomy" id="559131"/>
    <lineage>
        <taxon>Eukaryota</taxon>
        <taxon>Metazoa</taxon>
        <taxon>Ecdysozoa</taxon>
        <taxon>Arthropoda</taxon>
        <taxon>Hexapoda</taxon>
        <taxon>Insecta</taxon>
        <taxon>Pterygota</taxon>
        <taxon>Neoptera</taxon>
        <taxon>Endopterygota</taxon>
        <taxon>Coleoptera</taxon>
        <taxon>Polyphaga</taxon>
        <taxon>Cucujiformia</taxon>
        <taxon>Coccinelloidea</taxon>
        <taxon>Coccinellidae</taxon>
        <taxon>Scymninae</taxon>
        <taxon>Scymnini</taxon>
        <taxon>Cryptolaemus</taxon>
    </lineage>
</organism>
<dbReference type="EMBL" id="JABFTP020000165">
    <property type="protein sequence ID" value="KAL3285203.1"/>
    <property type="molecule type" value="Genomic_DNA"/>
</dbReference>
<dbReference type="InterPro" id="IPR036249">
    <property type="entry name" value="Thioredoxin-like_sf"/>
</dbReference>
<dbReference type="PANTHER" id="PTHR43969">
    <property type="entry name" value="GLUTATHIONE S TRANSFERASE D10, ISOFORM A-RELATED"/>
    <property type="match status" value="1"/>
</dbReference>
<proteinExistence type="predicted"/>
<dbReference type="InterPro" id="IPR036282">
    <property type="entry name" value="Glutathione-S-Trfase_C_sf"/>
</dbReference>
<dbReference type="InterPro" id="IPR004045">
    <property type="entry name" value="Glutathione_S-Trfase_N"/>
</dbReference>
<accession>A0ABD2P387</accession>
<dbReference type="InterPro" id="IPR010987">
    <property type="entry name" value="Glutathione-S-Trfase_C-like"/>
</dbReference>
<dbReference type="SFLD" id="SFLDS00019">
    <property type="entry name" value="Glutathione_Transferase_(cytos"/>
    <property type="match status" value="1"/>
</dbReference>
<keyword evidence="4" id="KW-1185">Reference proteome</keyword>
<dbReference type="PROSITE" id="PS50405">
    <property type="entry name" value="GST_CTER"/>
    <property type="match status" value="1"/>
</dbReference>
<evidence type="ECO:0000313" key="3">
    <source>
        <dbReference type="EMBL" id="KAL3285203.1"/>
    </source>
</evidence>
<evidence type="ECO:0008006" key="5">
    <source>
        <dbReference type="Google" id="ProtNLM"/>
    </source>
</evidence>
<dbReference type="Gene3D" id="3.40.30.10">
    <property type="entry name" value="Glutaredoxin"/>
    <property type="match status" value="1"/>
</dbReference>
<dbReference type="Proteomes" id="UP001516400">
    <property type="component" value="Unassembled WGS sequence"/>
</dbReference>
<dbReference type="SUPFAM" id="SSF47616">
    <property type="entry name" value="GST C-terminal domain-like"/>
    <property type="match status" value="1"/>
</dbReference>
<dbReference type="AlphaFoldDB" id="A0ABD2P387"/>
<evidence type="ECO:0000259" key="1">
    <source>
        <dbReference type="PROSITE" id="PS50404"/>
    </source>
</evidence>
<dbReference type="PROSITE" id="PS50404">
    <property type="entry name" value="GST_NTER"/>
    <property type="match status" value="1"/>
</dbReference>
<dbReference type="PANTHER" id="PTHR43969:SF8">
    <property type="entry name" value="GLUTATHIONE S TRANSFERASE E13, ISOFORM A-RELATED"/>
    <property type="match status" value="1"/>
</dbReference>
<reference evidence="3 4" key="1">
    <citation type="journal article" date="2021" name="BMC Biol.">
        <title>Horizontally acquired antibacterial genes associated with adaptive radiation of ladybird beetles.</title>
        <authorList>
            <person name="Li H.S."/>
            <person name="Tang X.F."/>
            <person name="Huang Y.H."/>
            <person name="Xu Z.Y."/>
            <person name="Chen M.L."/>
            <person name="Du X.Y."/>
            <person name="Qiu B.Y."/>
            <person name="Chen P.T."/>
            <person name="Zhang W."/>
            <person name="Slipinski A."/>
            <person name="Escalona H.E."/>
            <person name="Waterhouse R.M."/>
            <person name="Zwick A."/>
            <person name="Pang H."/>
        </authorList>
    </citation>
    <scope>NUCLEOTIDE SEQUENCE [LARGE SCALE GENOMIC DNA]</scope>
    <source>
        <strain evidence="3">SYSU2018</strain>
    </source>
</reference>
<dbReference type="InterPro" id="IPR040079">
    <property type="entry name" value="Glutathione_S-Trfase"/>
</dbReference>
<dbReference type="SUPFAM" id="SSF52833">
    <property type="entry name" value="Thioredoxin-like"/>
    <property type="match status" value="1"/>
</dbReference>
<evidence type="ECO:0000259" key="2">
    <source>
        <dbReference type="PROSITE" id="PS50405"/>
    </source>
</evidence>
<dbReference type="PROSITE" id="PS51354">
    <property type="entry name" value="GLUTAREDOXIN_2"/>
    <property type="match status" value="1"/>
</dbReference>
<dbReference type="Gene3D" id="1.20.1050.10">
    <property type="match status" value="1"/>
</dbReference>
<comment type="caution">
    <text evidence="3">The sequence shown here is derived from an EMBL/GenBank/DDBJ whole genome shotgun (WGS) entry which is preliminary data.</text>
</comment>
<name>A0ABD2P387_9CUCU</name>
<evidence type="ECO:0000313" key="4">
    <source>
        <dbReference type="Proteomes" id="UP001516400"/>
    </source>
</evidence>
<feature type="domain" description="GST N-terminal" evidence="1">
    <location>
        <begin position="1"/>
        <end position="82"/>
    </location>
</feature>